<feature type="transmembrane region" description="Helical" evidence="1">
    <location>
        <begin position="33"/>
        <end position="51"/>
    </location>
</feature>
<keyword evidence="1" id="KW-0812">Transmembrane</keyword>
<proteinExistence type="evidence at transcript level"/>
<dbReference type="AlphaFoldDB" id="R4WDN7"/>
<reference evidence="2" key="1">
    <citation type="journal article" date="2013" name="PLoS ONE">
        <title>Gene expression in gut symbiotic organ of stinkbug affected by extracellular bacterial symbiont.</title>
        <authorList>
            <person name="Futahashi R."/>
            <person name="Tanaka K."/>
            <person name="Tanahashi M."/>
            <person name="Nikoh N."/>
            <person name="Kikuchi Y."/>
            <person name="Lee B.L."/>
            <person name="Fukatsu T."/>
        </authorList>
    </citation>
    <scope>NUCLEOTIDE SEQUENCE</scope>
    <source>
        <tissue evidence="2">Midgut</tissue>
    </source>
</reference>
<protein>
    <recommendedName>
        <fullName evidence="3">9.2 kDa midgut protein</fullName>
    </recommendedName>
</protein>
<evidence type="ECO:0000256" key="1">
    <source>
        <dbReference type="SAM" id="Phobius"/>
    </source>
</evidence>
<organism evidence="2">
    <name type="scientific">Riptortus pedestris</name>
    <name type="common">Bean bug</name>
    <dbReference type="NCBI Taxonomy" id="329032"/>
    <lineage>
        <taxon>Eukaryota</taxon>
        <taxon>Metazoa</taxon>
        <taxon>Ecdysozoa</taxon>
        <taxon>Arthropoda</taxon>
        <taxon>Hexapoda</taxon>
        <taxon>Insecta</taxon>
        <taxon>Pterygota</taxon>
        <taxon>Neoptera</taxon>
        <taxon>Paraneoptera</taxon>
        <taxon>Hemiptera</taxon>
        <taxon>Heteroptera</taxon>
        <taxon>Panheteroptera</taxon>
        <taxon>Pentatomomorpha</taxon>
        <taxon>Coreoidea</taxon>
        <taxon>Alydidae</taxon>
        <taxon>Riptortus</taxon>
    </lineage>
</organism>
<name>R4WDN7_RIPPE</name>
<accession>R4WDN7</accession>
<sequence length="76" mass="9098">MSAPGRPMKFPYTYSAKIAQFPFKFYVKNNWMWKYYAIAVAVSFPIFYKIGRLSNSPENVKKWEETRKRDFTPGHH</sequence>
<evidence type="ECO:0008006" key="3">
    <source>
        <dbReference type="Google" id="ProtNLM"/>
    </source>
</evidence>
<evidence type="ECO:0000313" key="2">
    <source>
        <dbReference type="EMBL" id="BAN21063.1"/>
    </source>
</evidence>
<dbReference type="EMBL" id="AK417848">
    <property type="protein sequence ID" value="BAN21063.1"/>
    <property type="molecule type" value="mRNA"/>
</dbReference>
<keyword evidence="1" id="KW-1133">Transmembrane helix</keyword>
<keyword evidence="1" id="KW-0472">Membrane</keyword>